<dbReference type="RefSeq" id="WP_115480829.1">
    <property type="nucleotide sequence ID" value="NZ_QRCT01000012.1"/>
</dbReference>
<dbReference type="AlphaFoldDB" id="A0A371AYF4"/>
<dbReference type="Proteomes" id="UP000255036">
    <property type="component" value="Unassembled WGS sequence"/>
</dbReference>
<dbReference type="Pfam" id="PF13527">
    <property type="entry name" value="Acetyltransf_9"/>
    <property type="match status" value="1"/>
</dbReference>
<keyword evidence="2" id="KW-0808">Transferase</keyword>
<dbReference type="EMBL" id="QRCT01000012">
    <property type="protein sequence ID" value="RDU24596.1"/>
    <property type="molecule type" value="Genomic_DNA"/>
</dbReference>
<dbReference type="InterPro" id="IPR000182">
    <property type="entry name" value="GNAT_dom"/>
</dbReference>
<dbReference type="SUPFAM" id="SSF55729">
    <property type="entry name" value="Acyl-CoA N-acyltransferases (Nat)"/>
    <property type="match status" value="1"/>
</dbReference>
<protein>
    <submittedName>
        <fullName evidence="2">GNAT family N-acetyltransferase</fullName>
    </submittedName>
</protein>
<name>A0A371AYF4_9FIRM</name>
<dbReference type="PROSITE" id="PS51186">
    <property type="entry name" value="GNAT"/>
    <property type="match status" value="1"/>
</dbReference>
<dbReference type="OrthoDB" id="9804948at2"/>
<dbReference type="Gene3D" id="3.40.630.30">
    <property type="match status" value="1"/>
</dbReference>
<sequence length="298" mass="34949">MIDKFEVVKGYRHNGTLRKSFNELAKKIFGINFEDWYKNGYWTDKYNPYSIIVENKVVSNVSVNIMEFVANEKSTKYLQLGTVMTAEKYRNNGFISRIMEEIEKDYNNIVEGMYLFANDSVLEFYPKFGYRKTTEYQYSKVICSKCNEVKLKKDNQAQNIQMNNMKDWLLLEKAIEDSVKNCGFEMKNNKELIMFYITQFMQNNVYYIESEGAYVIAEINGDELFLHNIFSEKVVNIDTIANSFSEYIKKVVFGFVPLNNQGYKVEKLCKENTTLLLKGKGFDLFEQDKCIFPTLSHA</sequence>
<proteinExistence type="predicted"/>
<gene>
    <name evidence="2" type="ORF">DWV06_03780</name>
</gene>
<dbReference type="InterPro" id="IPR016181">
    <property type="entry name" value="Acyl_CoA_acyltransferase"/>
</dbReference>
<keyword evidence="3" id="KW-1185">Reference proteome</keyword>
<dbReference type="GO" id="GO:0016747">
    <property type="term" value="F:acyltransferase activity, transferring groups other than amino-acyl groups"/>
    <property type="evidence" value="ECO:0007669"/>
    <property type="project" value="InterPro"/>
</dbReference>
<accession>A0A371AYF4</accession>
<evidence type="ECO:0000313" key="3">
    <source>
        <dbReference type="Proteomes" id="UP000255036"/>
    </source>
</evidence>
<organism evidence="2 3">
    <name type="scientific">Anaerosacchariphilus polymeriproducens</name>
    <dbReference type="NCBI Taxonomy" id="1812858"/>
    <lineage>
        <taxon>Bacteria</taxon>
        <taxon>Bacillati</taxon>
        <taxon>Bacillota</taxon>
        <taxon>Clostridia</taxon>
        <taxon>Lachnospirales</taxon>
        <taxon>Lachnospiraceae</taxon>
        <taxon>Anaerosacchariphilus</taxon>
    </lineage>
</organism>
<comment type="caution">
    <text evidence="2">The sequence shown here is derived from an EMBL/GenBank/DDBJ whole genome shotgun (WGS) entry which is preliminary data.</text>
</comment>
<reference evidence="2 3" key="1">
    <citation type="submission" date="2018-07" db="EMBL/GenBank/DDBJ databases">
        <title>Anaerosacharophilus polymeroproducens gen. nov. sp. nov., an anaerobic bacterium isolated from salt field.</title>
        <authorList>
            <person name="Kim W."/>
            <person name="Yang S.-H."/>
            <person name="Oh J."/>
            <person name="Lee J.-H."/>
            <person name="Kwon K.K."/>
        </authorList>
    </citation>
    <scope>NUCLEOTIDE SEQUENCE [LARGE SCALE GENOMIC DNA]</scope>
    <source>
        <strain evidence="2 3">MCWD5</strain>
    </source>
</reference>
<feature type="domain" description="N-acetyltransferase" evidence="1">
    <location>
        <begin position="15"/>
        <end position="156"/>
    </location>
</feature>
<evidence type="ECO:0000259" key="1">
    <source>
        <dbReference type="PROSITE" id="PS51186"/>
    </source>
</evidence>
<evidence type="ECO:0000313" key="2">
    <source>
        <dbReference type="EMBL" id="RDU24596.1"/>
    </source>
</evidence>